<name>A0ABS4DFK0_9CHLR</name>
<dbReference type="EMBL" id="SIJK02000060">
    <property type="protein sequence ID" value="MBP1468230.1"/>
    <property type="molecule type" value="Genomic_DNA"/>
</dbReference>
<organism evidence="2 3">
    <name type="scientific">Candidatus Chloroploca mongolica</name>
    <dbReference type="NCBI Taxonomy" id="2528176"/>
    <lineage>
        <taxon>Bacteria</taxon>
        <taxon>Bacillati</taxon>
        <taxon>Chloroflexota</taxon>
        <taxon>Chloroflexia</taxon>
        <taxon>Chloroflexales</taxon>
        <taxon>Chloroflexineae</taxon>
        <taxon>Oscillochloridaceae</taxon>
        <taxon>Candidatus Chloroploca</taxon>
    </lineage>
</organism>
<dbReference type="Pfam" id="PF06013">
    <property type="entry name" value="WXG100"/>
    <property type="match status" value="1"/>
</dbReference>
<evidence type="ECO:0000313" key="2">
    <source>
        <dbReference type="EMBL" id="MBP1468230.1"/>
    </source>
</evidence>
<dbReference type="Proteomes" id="UP001193081">
    <property type="component" value="Unassembled WGS sequence"/>
</dbReference>
<evidence type="ECO:0000313" key="3">
    <source>
        <dbReference type="Proteomes" id="UP001193081"/>
    </source>
</evidence>
<dbReference type="InterPro" id="IPR036689">
    <property type="entry name" value="ESAT-6-like_sf"/>
</dbReference>
<dbReference type="Gene3D" id="1.10.287.1060">
    <property type="entry name" value="ESAT-6-like"/>
    <property type="match status" value="1"/>
</dbReference>
<dbReference type="NCBIfam" id="TIGR03930">
    <property type="entry name" value="WXG100_ESAT6"/>
    <property type="match status" value="1"/>
</dbReference>
<comment type="similarity">
    <text evidence="1">Belongs to the WXG100 family.</text>
</comment>
<comment type="caution">
    <text evidence="2">The sequence shown here is derived from an EMBL/GenBank/DDBJ whole genome shotgun (WGS) entry which is preliminary data.</text>
</comment>
<gene>
    <name evidence="2" type="ORF">EYB53_021140</name>
</gene>
<dbReference type="RefSeq" id="WP_135480776.1">
    <property type="nucleotide sequence ID" value="NZ_SIJK02000060.1"/>
</dbReference>
<protein>
    <recommendedName>
        <fullName evidence="1">ESAT-6-like protein</fullName>
    </recommendedName>
</protein>
<accession>A0ABS4DFK0</accession>
<keyword evidence="3" id="KW-1185">Reference proteome</keyword>
<evidence type="ECO:0000256" key="1">
    <source>
        <dbReference type="RuleBase" id="RU362001"/>
    </source>
</evidence>
<dbReference type="InterPro" id="IPR010310">
    <property type="entry name" value="T7SS_ESAT-6-like"/>
</dbReference>
<proteinExistence type="inferred from homology"/>
<dbReference type="SUPFAM" id="SSF140453">
    <property type="entry name" value="EsxAB dimer-like"/>
    <property type="match status" value="1"/>
</dbReference>
<reference evidence="2 3" key="1">
    <citation type="submission" date="2021-03" db="EMBL/GenBank/DDBJ databases">
        <authorList>
            <person name="Grouzdev D.S."/>
        </authorList>
    </citation>
    <scope>NUCLEOTIDE SEQUENCE [LARGE SCALE GENOMIC DNA]</scope>
    <source>
        <strain evidence="2 3">M50-1</strain>
    </source>
</reference>
<sequence length="92" mass="10271">MPLISLDPDQADQCAARFTTAQQELADRLNQMSSASETLLATWRGQSSTRYAAAWASQQQRMQAILTDLNDLSQGLRTEAEEFRQADQMYGA</sequence>